<protein>
    <recommendedName>
        <fullName evidence="6">Phosphoglycerate mutase-like protein</fullName>
    </recommendedName>
</protein>
<dbReference type="InterPro" id="IPR029033">
    <property type="entry name" value="His_PPase_superfam"/>
</dbReference>
<evidence type="ECO:0000256" key="2">
    <source>
        <dbReference type="SAM" id="MobiDB-lite"/>
    </source>
</evidence>
<dbReference type="EMBL" id="JANKHO010000389">
    <property type="protein sequence ID" value="KAJ3510571.1"/>
    <property type="molecule type" value="Genomic_DNA"/>
</dbReference>
<feature type="transmembrane region" description="Helical" evidence="3">
    <location>
        <begin position="382"/>
        <end position="404"/>
    </location>
</feature>
<evidence type="ECO:0000256" key="1">
    <source>
        <dbReference type="ARBA" id="ARBA00005375"/>
    </source>
</evidence>
<gene>
    <name evidence="4" type="ORF">NLJ89_g4600</name>
</gene>
<keyword evidence="3" id="KW-0812">Transmembrane</keyword>
<comment type="similarity">
    <text evidence="1">Belongs to the histidine acid phosphatase family.</text>
</comment>
<feature type="transmembrane region" description="Helical" evidence="3">
    <location>
        <begin position="488"/>
        <end position="507"/>
    </location>
</feature>
<keyword evidence="5" id="KW-1185">Reference proteome</keyword>
<dbReference type="AlphaFoldDB" id="A0A9W8K2L9"/>
<organism evidence="4 5">
    <name type="scientific">Agrocybe chaxingu</name>
    <dbReference type="NCBI Taxonomy" id="84603"/>
    <lineage>
        <taxon>Eukaryota</taxon>
        <taxon>Fungi</taxon>
        <taxon>Dikarya</taxon>
        <taxon>Basidiomycota</taxon>
        <taxon>Agaricomycotina</taxon>
        <taxon>Agaricomycetes</taxon>
        <taxon>Agaricomycetidae</taxon>
        <taxon>Agaricales</taxon>
        <taxon>Agaricineae</taxon>
        <taxon>Strophariaceae</taxon>
        <taxon>Agrocybe</taxon>
    </lineage>
</organism>
<keyword evidence="3" id="KW-1133">Transmembrane helix</keyword>
<feature type="region of interest" description="Disordered" evidence="2">
    <location>
        <begin position="563"/>
        <end position="589"/>
    </location>
</feature>
<keyword evidence="3" id="KW-0472">Membrane</keyword>
<comment type="caution">
    <text evidence="4">The sequence shown here is derived from an EMBL/GenBank/DDBJ whole genome shotgun (WGS) entry which is preliminary data.</text>
</comment>
<dbReference type="PANTHER" id="PTHR11567:SF142">
    <property type="entry name" value="PHOSPHOGLYCERATE MUTASE-LIKE PROTEIN"/>
    <property type="match status" value="1"/>
</dbReference>
<reference evidence="4" key="1">
    <citation type="submission" date="2022-07" db="EMBL/GenBank/DDBJ databases">
        <title>Genome Sequence of Agrocybe chaxingu.</title>
        <authorList>
            <person name="Buettner E."/>
        </authorList>
    </citation>
    <scope>NUCLEOTIDE SEQUENCE</scope>
    <source>
        <strain evidence="4">MP-N11</strain>
    </source>
</reference>
<evidence type="ECO:0008006" key="6">
    <source>
        <dbReference type="Google" id="ProtNLM"/>
    </source>
</evidence>
<dbReference type="SUPFAM" id="SSF53254">
    <property type="entry name" value="Phosphoglycerate mutase-like"/>
    <property type="match status" value="1"/>
</dbReference>
<accession>A0A9W8K2L9</accession>
<evidence type="ECO:0000256" key="3">
    <source>
        <dbReference type="SAM" id="Phobius"/>
    </source>
</evidence>
<dbReference type="Gene3D" id="3.40.50.1240">
    <property type="entry name" value="Phosphoglycerate mutase-like"/>
    <property type="match status" value="1"/>
</dbReference>
<dbReference type="GO" id="GO:0016791">
    <property type="term" value="F:phosphatase activity"/>
    <property type="evidence" value="ECO:0007669"/>
    <property type="project" value="TreeGrafter"/>
</dbReference>
<evidence type="ECO:0000313" key="4">
    <source>
        <dbReference type="EMBL" id="KAJ3510571.1"/>
    </source>
</evidence>
<name>A0A9W8K2L9_9AGAR</name>
<dbReference type="InterPro" id="IPR000560">
    <property type="entry name" value="His_Pase_clade-2"/>
</dbReference>
<dbReference type="OrthoDB" id="258392at2759"/>
<dbReference type="Pfam" id="PF00328">
    <property type="entry name" value="His_Phos_2"/>
    <property type="match status" value="1"/>
</dbReference>
<dbReference type="InterPro" id="IPR050645">
    <property type="entry name" value="Histidine_acid_phosphatase"/>
</dbReference>
<feature type="compositionally biased region" description="Polar residues" evidence="2">
    <location>
        <begin position="579"/>
        <end position="589"/>
    </location>
</feature>
<evidence type="ECO:0000313" key="5">
    <source>
        <dbReference type="Proteomes" id="UP001148786"/>
    </source>
</evidence>
<dbReference type="PANTHER" id="PTHR11567">
    <property type="entry name" value="ACID PHOSPHATASE-RELATED"/>
    <property type="match status" value="1"/>
</dbReference>
<proteinExistence type="inferred from homology"/>
<sequence length="704" mass="79007">MLLSKVLGVIIIARNGDRYNYYQDPYTYSASNTETTALGEVESNALGSLIRNTYFNSQSPSYIEGIRADIVDNSEVKVRVKAGVEGTVVFDSAIALLQGLFPPNPNNKIVLANETTVVAPLGGYQYVPVETVEPGNDRSLESWTNCPAFEKHTKAFYDSADFKAKAQDAVPFFKAVKDYVFGRPATLENAWNIFDYMNSELIHNKTYAHRLPPTFIEQARHWANYHETGVFSEKDINGVGNIAGRTILHTILTSLERIAFNGDPLQFMLVETTYQPFISLFQQTGIINDLPEYAGIPDFSSALAIELRRGSPPDVRDFLRIRFKNGTATNFKDVHVFGHRADIPLTEFIYRAENAAITSNRQWRDICSKASFSETVVEMAEGYNYVTAVLAMMSVFGALFFALSRYKKYRAERRRIMLQGEETTPRAFLKLLLIERAPSIKGLAAMPQSRQYLPKAAGFIAILVRPGLNFSDHPAPGKTSSRWRKWRTVAAAAACVLPAALCAGSFVSTVPRSSLLFMQKADPLLVPWGTKFKNRDDDDEYIAAVEREGQMYKDAAAVSKGPVFRQPLPTDQPEYRPGQRTSQQGDYQASTRQVTITPRILRYHRIAKSFRTLILDPARTTLQTDGITTIHVQDQSRPLRKYPIKRSFRTPTPQIAMRIVILVRHKPPPLRVHSSSKILLLLSRISLEKIAEVATAFEPSPTSQ</sequence>
<dbReference type="Proteomes" id="UP001148786">
    <property type="component" value="Unassembled WGS sequence"/>
</dbReference>